<dbReference type="Proteomes" id="UP001383192">
    <property type="component" value="Unassembled WGS sequence"/>
</dbReference>
<evidence type="ECO:0008006" key="4">
    <source>
        <dbReference type="Google" id="ProtNLM"/>
    </source>
</evidence>
<proteinExistence type="predicted"/>
<evidence type="ECO:0000313" key="2">
    <source>
        <dbReference type="EMBL" id="KAK7029467.1"/>
    </source>
</evidence>
<dbReference type="AlphaFoldDB" id="A0AAW0BSK3"/>
<dbReference type="PANTHER" id="PTHR39596">
    <property type="match status" value="1"/>
</dbReference>
<dbReference type="PANTHER" id="PTHR39596:SF2">
    <property type="entry name" value="HET DOMAIN PROTEIN (AFU_ORTHOLOGUE AFUA_1G17550)-RELATED"/>
    <property type="match status" value="1"/>
</dbReference>
<evidence type="ECO:0000256" key="1">
    <source>
        <dbReference type="SAM" id="MobiDB-lite"/>
    </source>
</evidence>
<evidence type="ECO:0000313" key="3">
    <source>
        <dbReference type="Proteomes" id="UP001383192"/>
    </source>
</evidence>
<protein>
    <recommendedName>
        <fullName evidence="4">Heterokaryon incompatibility domain-containing protein</fullName>
    </recommendedName>
</protein>
<accession>A0AAW0BSK3</accession>
<gene>
    <name evidence="2" type="ORF">VNI00_014500</name>
</gene>
<sequence>MKPSPGEHSFQPSFSAQHIPDTGHPYSDRVPPTSLSNVLGLHKTKATCTSRRRTLSSDLPRSPPASAVCRHIFRPTPWLGGKHDGNPLLSFKDYGSKSSHCTSIEEHAAHAQCHLTFGLLEAVMEVKLSENLLLSHQGGHVLLIDDHLPNLLADWRSRIRRLSKHDIDECRQWAQRVEETLSTAKRLLLLEITQPRHSPFRLARVPCETHHAILLAIAAIGEALTSSRRMFPCAFPRISWSFIFSLTKLHHEDMLKNGWCPFVTRIVGDSGVCALGYASTRKPFVCDSTGCGGHAKCSKEACVINNIDSSTYRNRHVETSCECAFIAPPQESVLEILQSGEIPVMRYDSGANELSVHRASDLSYVAISHVWVDGMGSTTEIGLPTCQIRGLAGKVNEIAPTNAFWMDSLCVPEKRELRKQAIGLMAKTYRDATAVLVLDSGIRHCSVSAPLEEKLLSVISSGWMQRLWTLQEGLLAQRLIFSFADGLMNLDDLIPVGEDLLDCLLTELCTEIFRLTKYRTDSASFGIGDLARSLVWRTTSKAEDETLAIAGLANVDAKELVSMPPEERMKAFLLRVRKLPPDIIFMSVPKLKDPGFSWAPQTLMQRGAAVMAVSKYEAVCTPNGLLAEYAAVVFPQQTIQNDTQWFLFDASRKCYYKATVVANPDKEETYSCDALLMVRLPRSAELMGCAAVLVAGVNAEEKGDRMVCEYRQRLLLQEIPEFRVQQEKPADVVMASSGRMMTRVV</sequence>
<reference evidence="2 3" key="1">
    <citation type="submission" date="2024-01" db="EMBL/GenBank/DDBJ databases">
        <title>A draft genome for a cacao thread blight-causing isolate of Paramarasmius palmivorus.</title>
        <authorList>
            <person name="Baruah I.K."/>
            <person name="Bukari Y."/>
            <person name="Amoako-Attah I."/>
            <person name="Meinhardt L.W."/>
            <person name="Bailey B.A."/>
            <person name="Cohen S.P."/>
        </authorList>
    </citation>
    <scope>NUCLEOTIDE SEQUENCE [LARGE SCALE GENOMIC DNA]</scope>
    <source>
        <strain evidence="2 3">GH-12</strain>
    </source>
</reference>
<keyword evidence="3" id="KW-1185">Reference proteome</keyword>
<organism evidence="2 3">
    <name type="scientific">Paramarasmius palmivorus</name>
    <dbReference type="NCBI Taxonomy" id="297713"/>
    <lineage>
        <taxon>Eukaryota</taxon>
        <taxon>Fungi</taxon>
        <taxon>Dikarya</taxon>
        <taxon>Basidiomycota</taxon>
        <taxon>Agaricomycotina</taxon>
        <taxon>Agaricomycetes</taxon>
        <taxon>Agaricomycetidae</taxon>
        <taxon>Agaricales</taxon>
        <taxon>Marasmiineae</taxon>
        <taxon>Marasmiaceae</taxon>
        <taxon>Paramarasmius</taxon>
    </lineage>
</organism>
<dbReference type="EMBL" id="JAYKXP010000082">
    <property type="protein sequence ID" value="KAK7029467.1"/>
    <property type="molecule type" value="Genomic_DNA"/>
</dbReference>
<comment type="caution">
    <text evidence="2">The sequence shown here is derived from an EMBL/GenBank/DDBJ whole genome shotgun (WGS) entry which is preliminary data.</text>
</comment>
<feature type="region of interest" description="Disordered" evidence="1">
    <location>
        <begin position="1"/>
        <end position="36"/>
    </location>
</feature>
<name>A0AAW0BSK3_9AGAR</name>